<organism evidence="1 2">
    <name type="scientific">Elysia marginata</name>
    <dbReference type="NCBI Taxonomy" id="1093978"/>
    <lineage>
        <taxon>Eukaryota</taxon>
        <taxon>Metazoa</taxon>
        <taxon>Spiralia</taxon>
        <taxon>Lophotrochozoa</taxon>
        <taxon>Mollusca</taxon>
        <taxon>Gastropoda</taxon>
        <taxon>Heterobranchia</taxon>
        <taxon>Euthyneura</taxon>
        <taxon>Panpulmonata</taxon>
        <taxon>Sacoglossa</taxon>
        <taxon>Placobranchoidea</taxon>
        <taxon>Plakobranchidae</taxon>
        <taxon>Elysia</taxon>
    </lineage>
</organism>
<protein>
    <submittedName>
        <fullName evidence="1">Reverse transcriptase</fullName>
    </submittedName>
</protein>
<reference evidence="1 2" key="1">
    <citation type="journal article" date="2021" name="Elife">
        <title>Chloroplast acquisition without the gene transfer in kleptoplastic sea slugs, Plakobranchus ocellatus.</title>
        <authorList>
            <person name="Maeda T."/>
            <person name="Takahashi S."/>
            <person name="Yoshida T."/>
            <person name="Shimamura S."/>
            <person name="Takaki Y."/>
            <person name="Nagai Y."/>
            <person name="Toyoda A."/>
            <person name="Suzuki Y."/>
            <person name="Arimoto A."/>
            <person name="Ishii H."/>
            <person name="Satoh N."/>
            <person name="Nishiyama T."/>
            <person name="Hasebe M."/>
            <person name="Maruyama T."/>
            <person name="Minagawa J."/>
            <person name="Obokata J."/>
            <person name="Shigenobu S."/>
        </authorList>
    </citation>
    <scope>NUCLEOTIDE SEQUENCE [LARGE SCALE GENOMIC DNA]</scope>
</reference>
<dbReference type="PANTHER" id="PTHR33064:SF29">
    <property type="entry name" value="PEPTIDASE A2 DOMAIN-CONTAINING PROTEIN-RELATED"/>
    <property type="match status" value="1"/>
</dbReference>
<keyword evidence="2" id="KW-1185">Reference proteome</keyword>
<dbReference type="InterPro" id="IPR043502">
    <property type="entry name" value="DNA/RNA_pol_sf"/>
</dbReference>
<evidence type="ECO:0000313" key="1">
    <source>
        <dbReference type="EMBL" id="GFR69567.1"/>
    </source>
</evidence>
<dbReference type="PANTHER" id="PTHR33064">
    <property type="entry name" value="POL PROTEIN"/>
    <property type="match status" value="1"/>
</dbReference>
<dbReference type="GO" id="GO:0003964">
    <property type="term" value="F:RNA-directed DNA polymerase activity"/>
    <property type="evidence" value="ECO:0007669"/>
    <property type="project" value="UniProtKB-KW"/>
</dbReference>
<evidence type="ECO:0000313" key="2">
    <source>
        <dbReference type="Proteomes" id="UP000762676"/>
    </source>
</evidence>
<dbReference type="Gene3D" id="3.30.70.270">
    <property type="match status" value="2"/>
</dbReference>
<keyword evidence="1" id="KW-0548">Nucleotidyltransferase</keyword>
<accession>A0AAV4F8M7</accession>
<gene>
    <name evidence="1" type="ORF">ElyMa_003760900</name>
</gene>
<comment type="caution">
    <text evidence="1">The sequence shown here is derived from an EMBL/GenBank/DDBJ whole genome shotgun (WGS) entry which is preliminary data.</text>
</comment>
<proteinExistence type="predicted"/>
<dbReference type="SUPFAM" id="SSF56672">
    <property type="entry name" value="DNA/RNA polymerases"/>
    <property type="match status" value="1"/>
</dbReference>
<keyword evidence="1" id="KW-0808">Transferase</keyword>
<dbReference type="InterPro" id="IPR043128">
    <property type="entry name" value="Rev_trsase/Diguanyl_cyclase"/>
</dbReference>
<sequence length="171" mass="19126">MHPDTLYSLSNTFRSHAVGQNAFRIGECSGNFLPSHEIIFERQTNVAILLDDTLLHTRSWEDNVLGLHMPLTTLRNHGLTVNPCKLVIGQTPIEFLGHPESNGTLAPIASHVSKNLHLKAPSTKKQRRNLMGLISHYRAFIPKFSSITSPLTDLLRKGNPDKIIWSSDKLT</sequence>
<dbReference type="AlphaFoldDB" id="A0AAV4F8M7"/>
<dbReference type="Proteomes" id="UP000762676">
    <property type="component" value="Unassembled WGS sequence"/>
</dbReference>
<name>A0AAV4F8M7_9GAST</name>
<keyword evidence="1" id="KW-0695">RNA-directed DNA polymerase</keyword>
<dbReference type="InterPro" id="IPR051320">
    <property type="entry name" value="Viral_Replic_Matur_Polypro"/>
</dbReference>
<dbReference type="EMBL" id="BMAT01007711">
    <property type="protein sequence ID" value="GFR69567.1"/>
    <property type="molecule type" value="Genomic_DNA"/>
</dbReference>